<dbReference type="InterPro" id="IPR000863">
    <property type="entry name" value="Sulfotransferase_dom"/>
</dbReference>
<dbReference type="PANTHER" id="PTHR11783">
    <property type="entry name" value="SULFOTRANSFERASE SULT"/>
    <property type="match status" value="1"/>
</dbReference>
<dbReference type="FunFam" id="3.40.50.300:FF:000433">
    <property type="entry name" value="Estrogen sulfotransferase"/>
    <property type="match status" value="1"/>
</dbReference>
<evidence type="ECO:0000313" key="5">
    <source>
        <dbReference type="Proteomes" id="UP000007110"/>
    </source>
</evidence>
<evidence type="ECO:0000259" key="3">
    <source>
        <dbReference type="Pfam" id="PF00685"/>
    </source>
</evidence>
<dbReference type="AlphaFoldDB" id="A0A7M7P361"/>
<dbReference type="OrthoDB" id="205623at2759"/>
<organism evidence="4 5">
    <name type="scientific">Strongylocentrotus purpuratus</name>
    <name type="common">Purple sea urchin</name>
    <dbReference type="NCBI Taxonomy" id="7668"/>
    <lineage>
        <taxon>Eukaryota</taxon>
        <taxon>Metazoa</taxon>
        <taxon>Echinodermata</taxon>
        <taxon>Eleutherozoa</taxon>
        <taxon>Echinozoa</taxon>
        <taxon>Echinoidea</taxon>
        <taxon>Euechinoidea</taxon>
        <taxon>Echinacea</taxon>
        <taxon>Camarodonta</taxon>
        <taxon>Echinidea</taxon>
        <taxon>Strongylocentrotidae</taxon>
        <taxon>Strongylocentrotus</taxon>
    </lineage>
</organism>
<protein>
    <recommendedName>
        <fullName evidence="3">Sulfotransferase domain-containing protein</fullName>
    </recommendedName>
</protein>
<dbReference type="GO" id="GO:0005737">
    <property type="term" value="C:cytoplasm"/>
    <property type="evidence" value="ECO:0000318"/>
    <property type="project" value="GO_Central"/>
</dbReference>
<comment type="similarity">
    <text evidence="1">Belongs to the sulfotransferase 1 family.</text>
</comment>
<evidence type="ECO:0000256" key="2">
    <source>
        <dbReference type="ARBA" id="ARBA00022679"/>
    </source>
</evidence>
<evidence type="ECO:0000313" key="4">
    <source>
        <dbReference type="EnsemblMetazoa" id="XP_030845638"/>
    </source>
</evidence>
<dbReference type="GO" id="GO:0008146">
    <property type="term" value="F:sulfotransferase activity"/>
    <property type="evidence" value="ECO:0000318"/>
    <property type="project" value="GO_Central"/>
</dbReference>
<dbReference type="InterPro" id="IPR027417">
    <property type="entry name" value="P-loop_NTPase"/>
</dbReference>
<reference evidence="4" key="2">
    <citation type="submission" date="2021-01" db="UniProtKB">
        <authorList>
            <consortium name="EnsemblMetazoa"/>
        </authorList>
    </citation>
    <scope>IDENTIFICATION</scope>
</reference>
<dbReference type="GO" id="GO:0051923">
    <property type="term" value="P:sulfation"/>
    <property type="evidence" value="ECO:0000318"/>
    <property type="project" value="GO_Central"/>
</dbReference>
<keyword evidence="5" id="KW-1185">Reference proteome</keyword>
<dbReference type="RefSeq" id="XP_030845638.1">
    <property type="nucleotide sequence ID" value="XM_030989778.1"/>
</dbReference>
<dbReference type="InParanoid" id="A0A7M7P361"/>
<dbReference type="OMA" id="KVEYGPW"/>
<dbReference type="Pfam" id="PF00685">
    <property type="entry name" value="Sulfotransfer_1"/>
    <property type="match status" value="1"/>
</dbReference>
<reference evidence="5" key="1">
    <citation type="submission" date="2015-02" db="EMBL/GenBank/DDBJ databases">
        <title>Genome sequencing for Strongylocentrotus purpuratus.</title>
        <authorList>
            <person name="Murali S."/>
            <person name="Liu Y."/>
            <person name="Vee V."/>
            <person name="English A."/>
            <person name="Wang M."/>
            <person name="Skinner E."/>
            <person name="Han Y."/>
            <person name="Muzny D.M."/>
            <person name="Worley K.C."/>
            <person name="Gibbs R.A."/>
        </authorList>
    </citation>
    <scope>NUCLEOTIDE SEQUENCE</scope>
</reference>
<sequence length="310" mass="36244">MSETPKLDTLPEFAKEYCHEVDGWIMPKFTPKRFLDDLKNFEVKGDDTYLITWPKSGTTWMQNILTLIFAKGDMDAVREKHLFKRVPFLEMPKGFDYKTAEDDTGLYEIARNVPSPRLLKTQLPPPFLPTQIHEKKPKIVYVARNPKDAAVSYFHFCNVSPNLPQYRDWNDFFIDFCNDSIPRGSWFENVLYWWNKRHESNVLFITYEEMKQDLRGSVVRVCDFLGKELSDDIIDVITENSTFNAMKKDPTANPDSLLVFKEAAKQKRSFLRKGEVGDWKNHFTVAQNIIFDDLYRGKTNGSGMNFTFEL</sequence>
<feature type="domain" description="Sulfotransferase" evidence="3">
    <location>
        <begin position="46"/>
        <end position="302"/>
    </location>
</feature>
<dbReference type="Proteomes" id="UP000007110">
    <property type="component" value="Unassembled WGS sequence"/>
</dbReference>
<dbReference type="Gene3D" id="3.40.50.300">
    <property type="entry name" value="P-loop containing nucleotide triphosphate hydrolases"/>
    <property type="match status" value="1"/>
</dbReference>
<keyword evidence="2" id="KW-0808">Transferase</keyword>
<dbReference type="FunCoup" id="A0A7M7P361">
    <property type="interactions" value="27"/>
</dbReference>
<accession>A0A7M7P361</accession>
<name>A0A7M7P361_STRPU</name>
<evidence type="ECO:0000256" key="1">
    <source>
        <dbReference type="ARBA" id="ARBA00005771"/>
    </source>
</evidence>
<proteinExistence type="inferred from homology"/>
<dbReference type="SUPFAM" id="SSF52540">
    <property type="entry name" value="P-loop containing nucleoside triphosphate hydrolases"/>
    <property type="match status" value="1"/>
</dbReference>
<dbReference type="GeneID" id="592500"/>
<dbReference type="EnsemblMetazoa" id="XM_030989778">
    <property type="protein sequence ID" value="XP_030845638"/>
    <property type="gene ID" value="LOC592500"/>
</dbReference>